<dbReference type="Pfam" id="PF13181">
    <property type="entry name" value="TPR_8"/>
    <property type="match status" value="2"/>
</dbReference>
<organism evidence="3 4">
    <name type="scientific">Candidatus Obscuribacter phosphatis</name>
    <dbReference type="NCBI Taxonomy" id="1906157"/>
    <lineage>
        <taxon>Bacteria</taxon>
        <taxon>Bacillati</taxon>
        <taxon>Candidatus Melainabacteria</taxon>
        <taxon>Candidatus Obscuribacterales</taxon>
        <taxon>Candidatus Obscuribacteraceae</taxon>
        <taxon>Candidatus Obscuribacter</taxon>
    </lineage>
</organism>
<dbReference type="SUPFAM" id="SSF48452">
    <property type="entry name" value="TPR-like"/>
    <property type="match status" value="2"/>
</dbReference>
<evidence type="ECO:0000313" key="3">
    <source>
        <dbReference type="EMBL" id="MBN8662712.1"/>
    </source>
</evidence>
<keyword evidence="2" id="KW-0472">Membrane</keyword>
<sequence>MSSVNAGAGLGISGLDRHVRLALTALTALISLALAGTLGGCTYLGNGKDGQKEPEKLEFDLSSLGIKKGSTGPLETPPPGLEKKATAWSEIGSKYEKLGMFDYAEKCYLKCTELSPSDKFYWHSLANARKNQNKFEGSRQAFIKSLDYDVNDIYTMAAIAFADAQLVKDVEARYYLLTALSVRPDFQEAWRGLYALAHRIAEDKYMPQLGRLRNSPGEGFNRCFAQSMIAAYLNDHRPEDEFYWGYKVSSGYFLMNDRKYAEAESTLKKVIAAKPGSWEALRAKVGLTTLYTRMGRDEEALSLIAELEKESPKQPFVWFNKALVTRRKGDLNTAIEYLGKATSLAPDHGSWGKLFGEWMEEERKAAKS</sequence>
<keyword evidence="2" id="KW-0812">Transmembrane</keyword>
<feature type="repeat" description="TPR" evidence="1">
    <location>
        <begin position="315"/>
        <end position="348"/>
    </location>
</feature>
<keyword evidence="1" id="KW-0802">TPR repeat</keyword>
<comment type="caution">
    <text evidence="3">The sequence shown here is derived from an EMBL/GenBank/DDBJ whole genome shotgun (WGS) entry which is preliminary data.</text>
</comment>
<dbReference type="PROSITE" id="PS50005">
    <property type="entry name" value="TPR"/>
    <property type="match status" value="2"/>
</dbReference>
<dbReference type="SMART" id="SM00028">
    <property type="entry name" value="TPR"/>
    <property type="match status" value="4"/>
</dbReference>
<evidence type="ECO:0000313" key="4">
    <source>
        <dbReference type="Proteomes" id="UP000664277"/>
    </source>
</evidence>
<evidence type="ECO:0000256" key="1">
    <source>
        <dbReference type="PROSITE-ProRule" id="PRU00339"/>
    </source>
</evidence>
<proteinExistence type="predicted"/>
<feature type="transmembrane region" description="Helical" evidence="2">
    <location>
        <begin position="21"/>
        <end position="45"/>
    </location>
</feature>
<evidence type="ECO:0008006" key="5">
    <source>
        <dbReference type="Google" id="ProtNLM"/>
    </source>
</evidence>
<dbReference type="PANTHER" id="PTHR12558">
    <property type="entry name" value="CELL DIVISION CYCLE 16,23,27"/>
    <property type="match status" value="1"/>
</dbReference>
<evidence type="ECO:0000256" key="2">
    <source>
        <dbReference type="SAM" id="Phobius"/>
    </source>
</evidence>
<accession>A0A8J7PJW6</accession>
<dbReference type="AlphaFoldDB" id="A0A8J7PJW6"/>
<protein>
    <recommendedName>
        <fullName evidence="5">Tetratricopeptide repeat protein</fullName>
    </recommendedName>
</protein>
<dbReference type="PANTHER" id="PTHR12558:SF13">
    <property type="entry name" value="CELL DIVISION CYCLE PROTEIN 27 HOMOLOG"/>
    <property type="match status" value="1"/>
</dbReference>
<name>A0A8J7PJW6_9BACT</name>
<dbReference type="Proteomes" id="UP000664277">
    <property type="component" value="Unassembled WGS sequence"/>
</dbReference>
<dbReference type="InterPro" id="IPR011990">
    <property type="entry name" value="TPR-like_helical_dom_sf"/>
</dbReference>
<dbReference type="InterPro" id="IPR019734">
    <property type="entry name" value="TPR_rpt"/>
</dbReference>
<dbReference type="Gene3D" id="1.25.40.10">
    <property type="entry name" value="Tetratricopeptide repeat domain"/>
    <property type="match status" value="2"/>
</dbReference>
<dbReference type="Pfam" id="PF14559">
    <property type="entry name" value="TPR_19"/>
    <property type="match status" value="1"/>
</dbReference>
<feature type="repeat" description="TPR" evidence="1">
    <location>
        <begin position="85"/>
        <end position="118"/>
    </location>
</feature>
<gene>
    <name evidence="3" type="ORF">J0M35_20255</name>
</gene>
<dbReference type="EMBL" id="JAFLCK010000050">
    <property type="protein sequence ID" value="MBN8662712.1"/>
    <property type="molecule type" value="Genomic_DNA"/>
</dbReference>
<keyword evidence="2" id="KW-1133">Transmembrane helix</keyword>
<reference evidence="3" key="1">
    <citation type="submission" date="2021-02" db="EMBL/GenBank/DDBJ databases">
        <title>Genome-Resolved Metagenomics of a Microbial Community Performing Photosynthetic Biological Nutrient Removal.</title>
        <authorList>
            <person name="Mcdaniel E.A."/>
        </authorList>
    </citation>
    <scope>NUCLEOTIDE SEQUENCE</scope>
    <source>
        <strain evidence="3">UWPOB_OBS1</strain>
    </source>
</reference>